<evidence type="ECO:0000256" key="1">
    <source>
        <dbReference type="SAM" id="Phobius"/>
    </source>
</evidence>
<dbReference type="AlphaFoldDB" id="A0A645IBG0"/>
<protein>
    <recommendedName>
        <fullName evidence="3">Competence protein ComGF</fullName>
    </recommendedName>
</protein>
<accession>A0A645IBG0</accession>
<dbReference type="EMBL" id="VSSQ01105702">
    <property type="protein sequence ID" value="MPN45654.1"/>
    <property type="molecule type" value="Genomic_DNA"/>
</dbReference>
<name>A0A645IBG0_9ZZZZ</name>
<organism evidence="2">
    <name type="scientific">bioreactor metagenome</name>
    <dbReference type="NCBI Taxonomy" id="1076179"/>
    <lineage>
        <taxon>unclassified sequences</taxon>
        <taxon>metagenomes</taxon>
        <taxon>ecological metagenomes</taxon>
    </lineage>
</organism>
<feature type="transmembrane region" description="Helical" evidence="1">
    <location>
        <begin position="17"/>
        <end position="38"/>
    </location>
</feature>
<sequence>MKSTKEGFILLQSVFEIFFVFMGTMTVLACFARTLFVLKQSLDYMLQDGIMTNSVKTVILICKNEVKRVDVKLETPFYMRLYRQDGFSRIGFYYNKNQHKLYRYSKNDTSSTGETYIADNVDMRYENCFVKVSFGNSQEICLYLPDNTTED</sequence>
<gene>
    <name evidence="2" type="ORF">SDC9_193223</name>
</gene>
<evidence type="ECO:0008006" key="3">
    <source>
        <dbReference type="Google" id="ProtNLM"/>
    </source>
</evidence>
<comment type="caution">
    <text evidence="2">The sequence shown here is derived from an EMBL/GenBank/DDBJ whole genome shotgun (WGS) entry which is preliminary data.</text>
</comment>
<keyword evidence="1" id="KW-0812">Transmembrane</keyword>
<keyword evidence="1" id="KW-1133">Transmembrane helix</keyword>
<dbReference type="PROSITE" id="PS51257">
    <property type="entry name" value="PROKAR_LIPOPROTEIN"/>
    <property type="match status" value="1"/>
</dbReference>
<proteinExistence type="predicted"/>
<reference evidence="2" key="1">
    <citation type="submission" date="2019-08" db="EMBL/GenBank/DDBJ databases">
        <authorList>
            <person name="Kucharzyk K."/>
            <person name="Murdoch R.W."/>
            <person name="Higgins S."/>
            <person name="Loffler F."/>
        </authorList>
    </citation>
    <scope>NUCLEOTIDE SEQUENCE</scope>
</reference>
<keyword evidence="1" id="KW-0472">Membrane</keyword>
<evidence type="ECO:0000313" key="2">
    <source>
        <dbReference type="EMBL" id="MPN45654.1"/>
    </source>
</evidence>